<dbReference type="EMBL" id="JALPRX010000015">
    <property type="protein sequence ID" value="MCK8783639.1"/>
    <property type="molecule type" value="Genomic_DNA"/>
</dbReference>
<feature type="transmembrane region" description="Helical" evidence="6">
    <location>
        <begin position="41"/>
        <end position="65"/>
    </location>
</feature>
<feature type="transmembrane region" description="Helical" evidence="6">
    <location>
        <begin position="77"/>
        <end position="103"/>
    </location>
</feature>
<dbReference type="InterPro" id="IPR043428">
    <property type="entry name" value="LivM-like"/>
</dbReference>
<gene>
    <name evidence="7" type="ORF">M0638_04490</name>
</gene>
<evidence type="ECO:0000313" key="7">
    <source>
        <dbReference type="EMBL" id="MCK8783639.1"/>
    </source>
</evidence>
<feature type="transmembrane region" description="Helical" evidence="6">
    <location>
        <begin position="313"/>
        <end position="336"/>
    </location>
</feature>
<keyword evidence="4 6" id="KW-1133">Transmembrane helix</keyword>
<dbReference type="GO" id="GO:0005886">
    <property type="term" value="C:plasma membrane"/>
    <property type="evidence" value="ECO:0007669"/>
    <property type="project" value="UniProtKB-SubCell"/>
</dbReference>
<keyword evidence="8" id="KW-1185">Reference proteome</keyword>
<accession>A0A9X1Y475</accession>
<dbReference type="PANTHER" id="PTHR30482">
    <property type="entry name" value="HIGH-AFFINITY BRANCHED-CHAIN AMINO ACID TRANSPORT SYSTEM PERMEASE"/>
    <property type="match status" value="1"/>
</dbReference>
<dbReference type="Pfam" id="PF02653">
    <property type="entry name" value="BPD_transp_2"/>
    <property type="match status" value="1"/>
</dbReference>
<sequence>MSGPSLRQAAPAPGAQAAMADGAAPTAAGPAARLSRDGLPLLLFALLAAAPFAGFGDGASLTLMARAMILALAATGLWLLVGGAGLISLGHAATLGCGAYAVAILDAHGITEGAIVFPVAILGAGLFAFLTGAVSLRTSGVHFIMITLAFGQMAFFTAASLAAYGGDDGYTLYGRTEFLGGRLLESRLVFHFVCLGALALVWALCRAVLASRFGRVLRATRENPLRVQAVGFSPYPYRLAAYTLAGMTGGLAGALLANATEFVSPAILAWQRSGDLLFAVILGGLGRLHGAMLGAFAFLLLEETLSHVTAHWRLLFGPLLVLAVIFLPGGLVGGLVGGRRKPGGPA</sequence>
<reference evidence="7" key="1">
    <citation type="submission" date="2022-04" db="EMBL/GenBank/DDBJ databases">
        <title>Roseomonas acroporae sp. nov., isolated from coral Acropora digitifera.</title>
        <authorList>
            <person name="Sun H."/>
        </authorList>
    </citation>
    <scope>NUCLEOTIDE SEQUENCE</scope>
    <source>
        <strain evidence="7">NAR14</strain>
    </source>
</reference>
<evidence type="ECO:0000256" key="3">
    <source>
        <dbReference type="ARBA" id="ARBA00022692"/>
    </source>
</evidence>
<feature type="transmembrane region" description="Helical" evidence="6">
    <location>
        <begin position="143"/>
        <end position="164"/>
    </location>
</feature>
<name>A0A9X1Y475_9PROT</name>
<feature type="transmembrane region" description="Helical" evidence="6">
    <location>
        <begin position="188"/>
        <end position="209"/>
    </location>
</feature>
<organism evidence="7 8">
    <name type="scientific">Roseomonas acroporae</name>
    <dbReference type="NCBI Taxonomy" id="2937791"/>
    <lineage>
        <taxon>Bacteria</taxon>
        <taxon>Pseudomonadati</taxon>
        <taxon>Pseudomonadota</taxon>
        <taxon>Alphaproteobacteria</taxon>
        <taxon>Acetobacterales</taxon>
        <taxon>Roseomonadaceae</taxon>
        <taxon>Roseomonas</taxon>
    </lineage>
</organism>
<comment type="subcellular location">
    <subcellularLocation>
        <location evidence="1">Cell membrane</location>
        <topology evidence="1">Multi-pass membrane protein</topology>
    </subcellularLocation>
</comment>
<dbReference type="CDD" id="cd06581">
    <property type="entry name" value="TM_PBP1_LivM_like"/>
    <property type="match status" value="1"/>
</dbReference>
<dbReference type="InterPro" id="IPR001851">
    <property type="entry name" value="ABC_transp_permease"/>
</dbReference>
<feature type="transmembrane region" description="Helical" evidence="6">
    <location>
        <begin position="277"/>
        <end position="301"/>
    </location>
</feature>
<evidence type="ECO:0000256" key="5">
    <source>
        <dbReference type="ARBA" id="ARBA00023136"/>
    </source>
</evidence>
<evidence type="ECO:0000256" key="2">
    <source>
        <dbReference type="ARBA" id="ARBA00022475"/>
    </source>
</evidence>
<feature type="transmembrane region" description="Helical" evidence="6">
    <location>
        <begin position="115"/>
        <end position="136"/>
    </location>
</feature>
<evidence type="ECO:0000256" key="1">
    <source>
        <dbReference type="ARBA" id="ARBA00004651"/>
    </source>
</evidence>
<dbReference type="PANTHER" id="PTHR30482:SF17">
    <property type="entry name" value="ABC TRANSPORTER ATP-BINDING PROTEIN"/>
    <property type="match status" value="1"/>
</dbReference>
<keyword evidence="3 6" id="KW-0812">Transmembrane</keyword>
<comment type="caution">
    <text evidence="7">The sequence shown here is derived from an EMBL/GenBank/DDBJ whole genome shotgun (WGS) entry which is preliminary data.</text>
</comment>
<proteinExistence type="predicted"/>
<evidence type="ECO:0000256" key="4">
    <source>
        <dbReference type="ARBA" id="ARBA00022989"/>
    </source>
</evidence>
<evidence type="ECO:0000256" key="6">
    <source>
        <dbReference type="SAM" id="Phobius"/>
    </source>
</evidence>
<dbReference type="GO" id="GO:0015658">
    <property type="term" value="F:branched-chain amino acid transmembrane transporter activity"/>
    <property type="evidence" value="ECO:0007669"/>
    <property type="project" value="InterPro"/>
</dbReference>
<keyword evidence="2" id="KW-1003">Cell membrane</keyword>
<dbReference type="Proteomes" id="UP001139516">
    <property type="component" value="Unassembled WGS sequence"/>
</dbReference>
<dbReference type="RefSeq" id="WP_248665765.1">
    <property type="nucleotide sequence ID" value="NZ_JALPRX010000015.1"/>
</dbReference>
<dbReference type="AlphaFoldDB" id="A0A9X1Y475"/>
<protein>
    <submittedName>
        <fullName evidence="7">Branched-chain amino acid ABC transporter permease</fullName>
    </submittedName>
</protein>
<evidence type="ECO:0000313" key="8">
    <source>
        <dbReference type="Proteomes" id="UP001139516"/>
    </source>
</evidence>
<keyword evidence="5 6" id="KW-0472">Membrane</keyword>